<dbReference type="PROSITE" id="PS50158">
    <property type="entry name" value="ZF_CCHC"/>
    <property type="match status" value="1"/>
</dbReference>
<keyword evidence="1" id="KW-0863">Zinc-finger</keyword>
<feature type="domain" description="CCHC-type" evidence="3">
    <location>
        <begin position="272"/>
        <end position="287"/>
    </location>
</feature>
<keyword evidence="1" id="KW-0862">Zinc</keyword>
<keyword evidence="2" id="KW-0175">Coiled coil</keyword>
<proteinExistence type="predicted"/>
<feature type="coiled-coil region" evidence="2">
    <location>
        <begin position="644"/>
        <end position="682"/>
    </location>
</feature>
<dbReference type="InterPro" id="IPR001969">
    <property type="entry name" value="Aspartic_peptidase_AS"/>
</dbReference>
<dbReference type="OrthoDB" id="2430591at2759"/>
<evidence type="ECO:0000256" key="1">
    <source>
        <dbReference type="PROSITE-ProRule" id="PRU00047"/>
    </source>
</evidence>
<evidence type="ECO:0000256" key="2">
    <source>
        <dbReference type="SAM" id="Coils"/>
    </source>
</evidence>
<dbReference type="EMBL" id="QKWP01002854">
    <property type="protein sequence ID" value="RIB02013.1"/>
    <property type="molecule type" value="Genomic_DNA"/>
</dbReference>
<dbReference type="PROSITE" id="PS00141">
    <property type="entry name" value="ASP_PROTEASE"/>
    <property type="match status" value="1"/>
</dbReference>
<dbReference type="GO" id="GO:0006508">
    <property type="term" value="P:proteolysis"/>
    <property type="evidence" value="ECO:0007669"/>
    <property type="project" value="InterPro"/>
</dbReference>
<dbReference type="AlphaFoldDB" id="A0A397U3L1"/>
<dbReference type="GO" id="GO:0008270">
    <property type="term" value="F:zinc ion binding"/>
    <property type="evidence" value="ECO:0007669"/>
    <property type="project" value="UniProtKB-KW"/>
</dbReference>
<name>A0A397U3L1_9GLOM</name>
<dbReference type="InterPro" id="IPR001878">
    <property type="entry name" value="Znf_CCHC"/>
</dbReference>
<dbReference type="STRING" id="44941.A0A397U3L1"/>
<evidence type="ECO:0000259" key="3">
    <source>
        <dbReference type="PROSITE" id="PS50158"/>
    </source>
</evidence>
<sequence length="952" mass="108826">MTYYLLIFNWTTSGEPSDEYFNKIVQVFAYGGALAVAGFNDAIKAKILKSKMSGKYTPVPAEYPVGTNIDTPIRFLAWLRHKYHEETIGLHNASLSRLAQEKFNPTDTPQTYEDRIRLLLLQTPNNNSDALAILWTHLPDELFTRVKITNPLDINAFFTAVKDTWFERKPSTFTYNGVNSNLSVSIILSNTISSENLTIYKKAYDELDFIAQRLGYSDNASRDPDALKKFIEEKLYRRLGYANYNIQSKKLYNTKKPTAKKSTKSKKVERYCSMCGKPGYTKKNCPKVRKTKKINNITSSQYEYIDQSQLEEDIEYIINESDQEEKSVKYVLTRYISQCPKEILTEIYTDLSKLFSEMKDSFYSYHSKNYMNKEVDKVWENIIKKYQIILEPFFLACSENDMPVSLTSSNYCEKIRSPSLNYAIKQYQEAQLYQNWLDLLKIIFLQIKEPNIYATISCKVYDLEIPYALLDTGSDTLHIPENIANHFIKYFGLKIDRKKVYRLTGALGKKHSIGSFSDIPVTIGVGNDTLTISDEFSVLPTEKDNNAEQIQGANMANVYTLQNIKGHRLGSIHEEELEKKLHDAIKSKAEINKLNPKLRIHTLQVINEHKQLQNENTNLISHNAPKDIFIAESKAENITKFKKIRSLESMIKILETELANIKSKLESKVNELECLKSEAISKPMIGRDIEGQSPIELVIQGYASSSHLVTVSDNKNLSKYFICEKNNTGINPKISDKININKTNNSILQEILNMTPYLAQPENNTSSLIESNSQMRSSLEALPLPIGGIGAIPVATSMLISSLSAHIFLTFSRSDNNLFPLKKMLSKEMRNQVINKLITHFTDSPKLDKNCSIDNEGEHQTDYYWVLGPHCPLCRENHMSLNGKWWLDSQSKNTYYLHCNNLKEPGIPLDDVLKAYSGDSKQIQELKTQRFTIPIPWNNALILPDKSIVVEA</sequence>
<organism evidence="4 5">
    <name type="scientific">Gigaspora rosea</name>
    <dbReference type="NCBI Taxonomy" id="44941"/>
    <lineage>
        <taxon>Eukaryota</taxon>
        <taxon>Fungi</taxon>
        <taxon>Fungi incertae sedis</taxon>
        <taxon>Mucoromycota</taxon>
        <taxon>Glomeromycotina</taxon>
        <taxon>Glomeromycetes</taxon>
        <taxon>Diversisporales</taxon>
        <taxon>Gigasporaceae</taxon>
        <taxon>Gigaspora</taxon>
    </lineage>
</organism>
<evidence type="ECO:0000313" key="5">
    <source>
        <dbReference type="Proteomes" id="UP000266673"/>
    </source>
</evidence>
<accession>A0A397U3L1</accession>
<dbReference type="GO" id="GO:0004190">
    <property type="term" value="F:aspartic-type endopeptidase activity"/>
    <property type="evidence" value="ECO:0007669"/>
    <property type="project" value="InterPro"/>
</dbReference>
<evidence type="ECO:0000313" key="4">
    <source>
        <dbReference type="EMBL" id="RIB02013.1"/>
    </source>
</evidence>
<keyword evidence="5" id="KW-1185">Reference proteome</keyword>
<keyword evidence="1" id="KW-0479">Metal-binding</keyword>
<gene>
    <name evidence="4" type="ORF">C2G38_2229081</name>
</gene>
<comment type="caution">
    <text evidence="4">The sequence shown here is derived from an EMBL/GenBank/DDBJ whole genome shotgun (WGS) entry which is preliminary data.</text>
</comment>
<dbReference type="Proteomes" id="UP000266673">
    <property type="component" value="Unassembled WGS sequence"/>
</dbReference>
<dbReference type="GO" id="GO:0003676">
    <property type="term" value="F:nucleic acid binding"/>
    <property type="evidence" value="ECO:0007669"/>
    <property type="project" value="InterPro"/>
</dbReference>
<protein>
    <recommendedName>
        <fullName evidence="3">CCHC-type domain-containing protein</fullName>
    </recommendedName>
</protein>
<reference evidence="4 5" key="1">
    <citation type="submission" date="2018-06" db="EMBL/GenBank/DDBJ databases">
        <title>Comparative genomics reveals the genomic features of Rhizophagus irregularis, R. cerebriforme, R. diaphanum and Gigaspora rosea, and their symbiotic lifestyle signature.</title>
        <authorList>
            <person name="Morin E."/>
            <person name="San Clemente H."/>
            <person name="Chen E.C.H."/>
            <person name="De La Providencia I."/>
            <person name="Hainaut M."/>
            <person name="Kuo A."/>
            <person name="Kohler A."/>
            <person name="Murat C."/>
            <person name="Tang N."/>
            <person name="Roy S."/>
            <person name="Loubradou J."/>
            <person name="Henrissat B."/>
            <person name="Grigoriev I.V."/>
            <person name="Corradi N."/>
            <person name="Roux C."/>
            <person name="Martin F.M."/>
        </authorList>
    </citation>
    <scope>NUCLEOTIDE SEQUENCE [LARGE SCALE GENOMIC DNA]</scope>
    <source>
        <strain evidence="4 5">DAOM 194757</strain>
    </source>
</reference>